<comment type="caution">
    <text evidence="1">The sequence shown here is derived from an EMBL/GenBank/DDBJ whole genome shotgun (WGS) entry which is preliminary data.</text>
</comment>
<dbReference type="Proteomes" id="UP000288259">
    <property type="component" value="Unassembled WGS sequence"/>
</dbReference>
<dbReference type="RefSeq" id="WP_126755479.1">
    <property type="nucleotide sequence ID" value="NZ_PIPY01000015.1"/>
</dbReference>
<name>A0A432Y8M1_9GAMM</name>
<dbReference type="AlphaFoldDB" id="A0A432Y8M1"/>
<evidence type="ECO:0000313" key="2">
    <source>
        <dbReference type="Proteomes" id="UP000288259"/>
    </source>
</evidence>
<dbReference type="EMBL" id="PIPY01000015">
    <property type="protein sequence ID" value="RUO57335.1"/>
    <property type="molecule type" value="Genomic_DNA"/>
</dbReference>
<organism evidence="1 2">
    <name type="scientific">Pseudidiomarina insulisalsae</name>
    <dbReference type="NCBI Taxonomy" id="575789"/>
    <lineage>
        <taxon>Bacteria</taxon>
        <taxon>Pseudomonadati</taxon>
        <taxon>Pseudomonadota</taxon>
        <taxon>Gammaproteobacteria</taxon>
        <taxon>Alteromonadales</taxon>
        <taxon>Idiomarinaceae</taxon>
        <taxon>Pseudidiomarina</taxon>
    </lineage>
</organism>
<proteinExistence type="predicted"/>
<protein>
    <submittedName>
        <fullName evidence="1">Uncharacterized protein</fullName>
    </submittedName>
</protein>
<gene>
    <name evidence="1" type="ORF">CWI71_11820</name>
</gene>
<reference evidence="2" key="1">
    <citation type="journal article" date="2018" name="Front. Microbiol.">
        <title>Genome-Based Analysis Reveals the Taxonomy and Diversity of the Family Idiomarinaceae.</title>
        <authorList>
            <person name="Liu Y."/>
            <person name="Lai Q."/>
            <person name="Shao Z."/>
        </authorList>
    </citation>
    <scope>NUCLEOTIDE SEQUENCE [LARGE SCALE GENOMIC DNA]</scope>
    <source>
        <strain evidence="2">CVS-6</strain>
    </source>
</reference>
<accession>A0A432Y8M1</accession>
<evidence type="ECO:0000313" key="1">
    <source>
        <dbReference type="EMBL" id="RUO57335.1"/>
    </source>
</evidence>
<dbReference type="OrthoDB" id="6238336at2"/>
<sequence length="164" mass="19516">MFAIDLPPDWQATVWSEQRSQTIWQLRRGALPSLTQLGCQPVHQFARFSWCEVNHQLWVLQESAGQFWLTRYRRLPKPTVAPRNNWRGRLLQQFNGQGKSIEVFLNKHHIKQLRSFVELRFTHRRPQFLELDHGRFYLALQNPVEDIFIYPHGDELLLLSATMP</sequence>
<keyword evidence="2" id="KW-1185">Reference proteome</keyword>